<evidence type="ECO:0000313" key="1">
    <source>
        <dbReference type="EMBL" id="CAL1400952.1"/>
    </source>
</evidence>
<protein>
    <submittedName>
        <fullName evidence="1">Uncharacterized protein</fullName>
    </submittedName>
</protein>
<accession>A0AAV2FSH0</accession>
<dbReference type="Proteomes" id="UP001497516">
    <property type="component" value="Chromosome 7"/>
</dbReference>
<dbReference type="AlphaFoldDB" id="A0AAV2FSH0"/>
<sequence length="69" mass="8084">MVLFRGLSRLSSTLRSRTVQQPNNLGSVRWLQMQTSTDLDLHSQLKELIPEQQERLKKIRSDYGKVDRT</sequence>
<dbReference type="EMBL" id="OZ034820">
    <property type="protein sequence ID" value="CAL1400952.1"/>
    <property type="molecule type" value="Genomic_DNA"/>
</dbReference>
<organism evidence="1 2">
    <name type="scientific">Linum trigynum</name>
    <dbReference type="NCBI Taxonomy" id="586398"/>
    <lineage>
        <taxon>Eukaryota</taxon>
        <taxon>Viridiplantae</taxon>
        <taxon>Streptophyta</taxon>
        <taxon>Embryophyta</taxon>
        <taxon>Tracheophyta</taxon>
        <taxon>Spermatophyta</taxon>
        <taxon>Magnoliopsida</taxon>
        <taxon>eudicotyledons</taxon>
        <taxon>Gunneridae</taxon>
        <taxon>Pentapetalae</taxon>
        <taxon>rosids</taxon>
        <taxon>fabids</taxon>
        <taxon>Malpighiales</taxon>
        <taxon>Linaceae</taxon>
        <taxon>Linum</taxon>
    </lineage>
</organism>
<gene>
    <name evidence="1" type="ORF">LTRI10_LOCUS41043</name>
</gene>
<reference evidence="1 2" key="1">
    <citation type="submission" date="2024-04" db="EMBL/GenBank/DDBJ databases">
        <authorList>
            <person name="Fracassetti M."/>
        </authorList>
    </citation>
    <scope>NUCLEOTIDE SEQUENCE [LARGE SCALE GENOMIC DNA]</scope>
</reference>
<keyword evidence="2" id="KW-1185">Reference proteome</keyword>
<evidence type="ECO:0000313" key="2">
    <source>
        <dbReference type="Proteomes" id="UP001497516"/>
    </source>
</evidence>
<name>A0AAV2FSH0_9ROSI</name>
<proteinExistence type="predicted"/>